<organism evidence="1 2">
    <name type="scientific">Vigna mungo</name>
    <name type="common">Black gram</name>
    <name type="synonym">Phaseolus mungo</name>
    <dbReference type="NCBI Taxonomy" id="3915"/>
    <lineage>
        <taxon>Eukaryota</taxon>
        <taxon>Viridiplantae</taxon>
        <taxon>Streptophyta</taxon>
        <taxon>Embryophyta</taxon>
        <taxon>Tracheophyta</taxon>
        <taxon>Spermatophyta</taxon>
        <taxon>Magnoliopsida</taxon>
        <taxon>eudicotyledons</taxon>
        <taxon>Gunneridae</taxon>
        <taxon>Pentapetalae</taxon>
        <taxon>rosids</taxon>
        <taxon>fabids</taxon>
        <taxon>Fabales</taxon>
        <taxon>Fabaceae</taxon>
        <taxon>Papilionoideae</taxon>
        <taxon>50 kb inversion clade</taxon>
        <taxon>NPAAA clade</taxon>
        <taxon>indigoferoid/millettioid clade</taxon>
        <taxon>Phaseoleae</taxon>
        <taxon>Vigna</taxon>
    </lineage>
</organism>
<accession>A0AAQ3NW60</accession>
<reference evidence="1 2" key="1">
    <citation type="journal article" date="2023" name="Life. Sci Alliance">
        <title>Evolutionary insights into 3D genome organization and epigenetic landscape of Vigna mungo.</title>
        <authorList>
            <person name="Junaid A."/>
            <person name="Singh B."/>
            <person name="Bhatia S."/>
        </authorList>
    </citation>
    <scope>NUCLEOTIDE SEQUENCE [LARGE SCALE GENOMIC DNA]</scope>
    <source>
        <strain evidence="1">Urdbean</strain>
    </source>
</reference>
<keyword evidence="2" id="KW-1185">Reference proteome</keyword>
<name>A0AAQ3NW60_VIGMU</name>
<proteinExistence type="predicted"/>
<protein>
    <submittedName>
        <fullName evidence="1">Uncharacterized protein</fullName>
    </submittedName>
</protein>
<gene>
    <name evidence="1" type="ORF">V8G54_010156</name>
</gene>
<dbReference type="EMBL" id="CP144698">
    <property type="protein sequence ID" value="WVZ17174.1"/>
    <property type="molecule type" value="Genomic_DNA"/>
</dbReference>
<dbReference type="AlphaFoldDB" id="A0AAQ3NW60"/>
<evidence type="ECO:0000313" key="1">
    <source>
        <dbReference type="EMBL" id="WVZ17174.1"/>
    </source>
</evidence>
<sequence>MNASSKLKSKVESAYVVCSEENASYCSPSPVAFHPPLLQGMCVAAAGNMSPPPFSNPETTSLYPTASVASVMPSSDVLVGCCRLKKHFWALNVECRLLFASAKLDVQRLLHSTWVAAAGKWRLMEFLK</sequence>
<evidence type="ECO:0000313" key="2">
    <source>
        <dbReference type="Proteomes" id="UP001374535"/>
    </source>
</evidence>
<dbReference type="Proteomes" id="UP001374535">
    <property type="component" value="Chromosome 3"/>
</dbReference>